<dbReference type="AlphaFoldDB" id="A0A7I7SAY5"/>
<keyword evidence="2" id="KW-1185">Reference proteome</keyword>
<evidence type="ECO:0000313" key="1">
    <source>
        <dbReference type="EMBL" id="OSC23264.1"/>
    </source>
</evidence>
<organism evidence="1 2">
    <name type="scientific">Mycolicibacillus koreensis</name>
    <dbReference type="NCBI Taxonomy" id="1069220"/>
    <lineage>
        <taxon>Bacteria</taxon>
        <taxon>Bacillati</taxon>
        <taxon>Actinomycetota</taxon>
        <taxon>Actinomycetes</taxon>
        <taxon>Mycobacteriales</taxon>
        <taxon>Mycobacteriaceae</taxon>
        <taxon>Mycolicibacillus</taxon>
    </lineage>
</organism>
<dbReference type="EMBL" id="NCXO01000092">
    <property type="protein sequence ID" value="OSC23264.1"/>
    <property type="molecule type" value="Genomic_DNA"/>
</dbReference>
<reference evidence="1 2" key="1">
    <citation type="submission" date="2017-04" db="EMBL/GenBank/DDBJ databases">
        <title>The new phylogeny of genus Mycobacterium.</title>
        <authorList>
            <person name="Tortoli E."/>
            <person name="Trovato A."/>
            <person name="Cirillo D.M."/>
        </authorList>
    </citation>
    <scope>NUCLEOTIDE SEQUENCE [LARGE SCALE GENOMIC DNA]</scope>
    <source>
        <strain evidence="1 2">KCTC 19819</strain>
    </source>
</reference>
<dbReference type="Proteomes" id="UP000193577">
    <property type="component" value="Unassembled WGS sequence"/>
</dbReference>
<proteinExistence type="predicted"/>
<comment type="caution">
    <text evidence="1">The sequence shown here is derived from an EMBL/GenBank/DDBJ whole genome shotgun (WGS) entry which is preliminary data.</text>
</comment>
<protein>
    <submittedName>
        <fullName evidence="1">Uncharacterized protein</fullName>
    </submittedName>
</protein>
<evidence type="ECO:0000313" key="2">
    <source>
        <dbReference type="Proteomes" id="UP000193577"/>
    </source>
</evidence>
<sequence>MSDEPEISPAMKAVGVAIIAFLIFFVFPDDGRAKLKSMMSSIKGSVTHTKTIDQWTLESQVMAQFRDRPVATEGRGFNPFSTSQDSYFISVDCYGGIEVKKDAQQTCAFTRSVYDERRTDTVQITIVNADADPPWYRGVVTS</sequence>
<dbReference type="RefSeq" id="WP_085305903.1">
    <property type="nucleotide sequence ID" value="NZ_AP022594.1"/>
</dbReference>
<gene>
    <name evidence="1" type="ORF">B8W67_19885</name>
</gene>
<accession>A0A7I7SAY5</accession>
<name>A0A7I7SAY5_9MYCO</name>